<dbReference type="SUPFAM" id="SSF88659">
    <property type="entry name" value="Sigma3 and sigma4 domains of RNA polymerase sigma factors"/>
    <property type="match status" value="1"/>
</dbReference>
<keyword evidence="6" id="KW-0548">Nucleotidyltransferase</keyword>
<dbReference type="NCBIfam" id="NF006550">
    <property type="entry name" value="PRK09047.1"/>
    <property type="match status" value="1"/>
</dbReference>
<keyword evidence="4" id="KW-0804">Transcription</keyword>
<dbReference type="Gene3D" id="1.10.1740.10">
    <property type="match status" value="1"/>
</dbReference>
<feature type="domain" description="RNA polymerase sigma factor 70 region 4 type 2" evidence="5">
    <location>
        <begin position="133"/>
        <end position="183"/>
    </location>
</feature>
<keyword evidence="6" id="KW-0808">Transferase</keyword>
<name>A0A5R9PD55_9GAMM</name>
<dbReference type="SUPFAM" id="SSF88946">
    <property type="entry name" value="Sigma2 domain of RNA polymerase sigma factors"/>
    <property type="match status" value="1"/>
</dbReference>
<protein>
    <submittedName>
        <fullName evidence="6">RNA polymerase sigma factor</fullName>
        <ecNumber evidence="6">2.7.7.6</ecNumber>
    </submittedName>
</protein>
<evidence type="ECO:0000256" key="4">
    <source>
        <dbReference type="ARBA" id="ARBA00023163"/>
    </source>
</evidence>
<dbReference type="Proteomes" id="UP000308508">
    <property type="component" value="Unassembled WGS sequence"/>
</dbReference>
<keyword evidence="7" id="KW-1185">Reference proteome</keyword>
<evidence type="ECO:0000313" key="7">
    <source>
        <dbReference type="Proteomes" id="UP000308508"/>
    </source>
</evidence>
<organism evidence="6 7">
    <name type="scientific">Thermomonas fusca</name>
    <dbReference type="NCBI Taxonomy" id="215690"/>
    <lineage>
        <taxon>Bacteria</taxon>
        <taxon>Pseudomonadati</taxon>
        <taxon>Pseudomonadota</taxon>
        <taxon>Gammaproteobacteria</taxon>
        <taxon>Lysobacterales</taxon>
        <taxon>Lysobacteraceae</taxon>
        <taxon>Thermomonas</taxon>
    </lineage>
</organism>
<dbReference type="InterPro" id="IPR013324">
    <property type="entry name" value="RNA_pol_sigma_r3/r4-like"/>
</dbReference>
<dbReference type="AlphaFoldDB" id="A0A5R9PD55"/>
<comment type="caution">
    <text evidence="6">The sequence shown here is derived from an EMBL/GenBank/DDBJ whole genome shotgun (WGS) entry which is preliminary data.</text>
</comment>
<dbReference type="NCBIfam" id="TIGR02937">
    <property type="entry name" value="sigma70-ECF"/>
    <property type="match status" value="1"/>
</dbReference>
<evidence type="ECO:0000313" key="6">
    <source>
        <dbReference type="EMBL" id="TLX21037.1"/>
    </source>
</evidence>
<dbReference type="GO" id="GO:0006352">
    <property type="term" value="P:DNA-templated transcription initiation"/>
    <property type="evidence" value="ECO:0007669"/>
    <property type="project" value="InterPro"/>
</dbReference>
<reference evidence="6 7" key="1">
    <citation type="submission" date="2019-04" db="EMBL/GenBank/DDBJ databases">
        <authorList>
            <person name="Grouzdev D.S."/>
            <person name="Nazina T.N."/>
        </authorList>
    </citation>
    <scope>NUCLEOTIDE SEQUENCE [LARGE SCALE GENOMIC DNA]</scope>
    <source>
        <strain evidence="6 7">SHC 3-19</strain>
    </source>
</reference>
<keyword evidence="3" id="KW-0731">Sigma factor</keyword>
<dbReference type="STRING" id="1123377.GCA_000423885_00539"/>
<sequence>MLLLATAKLGPVNAEVPPPQPEPVTLETFLRGIDARAFRFAELGLRHREDALDAVQDAMLKMLAYRDRPASEWSPLFWSILRNRMVDMQRRGLLRLRWLLPGSTDRDGETLDWADDAPDPSRSHDGREAWEHIGAALRRLPARQREAFTLRVLEELDVADTARVMDCSEGSVKTHLSRARVALQKQLEDFR</sequence>
<dbReference type="CDD" id="cd06171">
    <property type="entry name" value="Sigma70_r4"/>
    <property type="match status" value="1"/>
</dbReference>
<evidence type="ECO:0000259" key="5">
    <source>
        <dbReference type="Pfam" id="PF08281"/>
    </source>
</evidence>
<evidence type="ECO:0000256" key="3">
    <source>
        <dbReference type="ARBA" id="ARBA00023082"/>
    </source>
</evidence>
<dbReference type="PANTHER" id="PTHR43133">
    <property type="entry name" value="RNA POLYMERASE ECF-TYPE SIGMA FACTO"/>
    <property type="match status" value="1"/>
</dbReference>
<dbReference type="InterPro" id="IPR014284">
    <property type="entry name" value="RNA_pol_sigma-70_dom"/>
</dbReference>
<dbReference type="EC" id="2.7.7.6" evidence="6"/>
<dbReference type="InterPro" id="IPR013325">
    <property type="entry name" value="RNA_pol_sigma_r2"/>
</dbReference>
<dbReference type="EMBL" id="SROY01000005">
    <property type="protein sequence ID" value="TLX21037.1"/>
    <property type="molecule type" value="Genomic_DNA"/>
</dbReference>
<dbReference type="PANTHER" id="PTHR43133:SF64">
    <property type="entry name" value="ECF SIGMA FACTOR"/>
    <property type="match status" value="1"/>
</dbReference>
<keyword evidence="2" id="KW-0805">Transcription regulation</keyword>
<accession>A0A5R9PD55</accession>
<dbReference type="InterPro" id="IPR013249">
    <property type="entry name" value="RNA_pol_sigma70_r4_t2"/>
</dbReference>
<comment type="similarity">
    <text evidence="1">Belongs to the sigma-70 factor family. ECF subfamily.</text>
</comment>
<dbReference type="GO" id="GO:0003899">
    <property type="term" value="F:DNA-directed RNA polymerase activity"/>
    <property type="evidence" value="ECO:0007669"/>
    <property type="project" value="UniProtKB-EC"/>
</dbReference>
<dbReference type="InterPro" id="IPR036388">
    <property type="entry name" value="WH-like_DNA-bd_sf"/>
</dbReference>
<evidence type="ECO:0000256" key="2">
    <source>
        <dbReference type="ARBA" id="ARBA00023015"/>
    </source>
</evidence>
<evidence type="ECO:0000256" key="1">
    <source>
        <dbReference type="ARBA" id="ARBA00010641"/>
    </source>
</evidence>
<dbReference type="Pfam" id="PF08281">
    <property type="entry name" value="Sigma70_r4_2"/>
    <property type="match status" value="1"/>
</dbReference>
<dbReference type="GO" id="GO:0016987">
    <property type="term" value="F:sigma factor activity"/>
    <property type="evidence" value="ECO:0007669"/>
    <property type="project" value="UniProtKB-KW"/>
</dbReference>
<dbReference type="Gene3D" id="1.10.10.10">
    <property type="entry name" value="Winged helix-like DNA-binding domain superfamily/Winged helix DNA-binding domain"/>
    <property type="match status" value="1"/>
</dbReference>
<dbReference type="GO" id="GO:0003677">
    <property type="term" value="F:DNA binding"/>
    <property type="evidence" value="ECO:0007669"/>
    <property type="project" value="InterPro"/>
</dbReference>
<proteinExistence type="inferred from homology"/>
<gene>
    <name evidence="6" type="ORF">E5S66_10945</name>
</gene>
<dbReference type="InterPro" id="IPR039425">
    <property type="entry name" value="RNA_pol_sigma-70-like"/>
</dbReference>